<evidence type="ECO:0000313" key="3">
    <source>
        <dbReference type="Proteomes" id="UP000078597"/>
    </source>
</evidence>
<organism evidence="2 3">
    <name type="scientific">Plasmodium malariae</name>
    <dbReference type="NCBI Taxonomy" id="5858"/>
    <lineage>
        <taxon>Eukaryota</taxon>
        <taxon>Sar</taxon>
        <taxon>Alveolata</taxon>
        <taxon>Apicomplexa</taxon>
        <taxon>Aconoidasida</taxon>
        <taxon>Haemosporida</taxon>
        <taxon>Plasmodiidae</taxon>
        <taxon>Plasmodium</taxon>
        <taxon>Plasmodium (Plasmodium)</taxon>
    </lineage>
</organism>
<gene>
    <name evidence="2" type="ORF">PMALA_069770</name>
</gene>
<accession>A0A1A8X489</accession>
<reference evidence="3" key="1">
    <citation type="submission" date="2016-05" db="EMBL/GenBank/DDBJ databases">
        <authorList>
            <person name="Naeem Raeece"/>
        </authorList>
    </citation>
    <scope>NUCLEOTIDE SEQUENCE [LARGE SCALE GENOMIC DNA]</scope>
</reference>
<evidence type="ECO:0000256" key="1">
    <source>
        <dbReference type="SAM" id="SignalP"/>
    </source>
</evidence>
<proteinExistence type="predicted"/>
<feature type="signal peptide" evidence="1">
    <location>
        <begin position="1"/>
        <end position="21"/>
    </location>
</feature>
<protein>
    <recommendedName>
        <fullName evidence="4">Secreted protein</fullName>
    </recommendedName>
</protein>
<dbReference type="Proteomes" id="UP000078597">
    <property type="component" value="Unassembled WGS sequence"/>
</dbReference>
<sequence>MFGLFFFLCKHLEYFSFVCHGQYNTERKKTLPIFAKKEKEKNRNGIGQAKTGICNNENASACSNAKTSTISRGGRGALRPTTL</sequence>
<feature type="chain" id="PRO_5008381256" description="Secreted protein" evidence="1">
    <location>
        <begin position="22"/>
        <end position="83"/>
    </location>
</feature>
<keyword evidence="1" id="KW-0732">Signal</keyword>
<dbReference type="AlphaFoldDB" id="A0A1A8X489"/>
<dbReference type="EMBL" id="FLQW01005751">
    <property type="protein sequence ID" value="SBS99407.1"/>
    <property type="molecule type" value="Genomic_DNA"/>
</dbReference>
<evidence type="ECO:0008006" key="4">
    <source>
        <dbReference type="Google" id="ProtNLM"/>
    </source>
</evidence>
<evidence type="ECO:0000313" key="2">
    <source>
        <dbReference type="EMBL" id="SBS99407.1"/>
    </source>
</evidence>
<name>A0A1A8X489_PLAMA</name>